<reference evidence="5" key="1">
    <citation type="submission" date="2017-11" db="EMBL/GenBank/DDBJ databases">
        <authorList>
            <person name="Jian Z."/>
        </authorList>
    </citation>
    <scope>NUCLEOTIDE SEQUENCE</scope>
    <source>
        <strain evidence="5">YC</strain>
    </source>
</reference>
<accession>A0A974WKR8</accession>
<keyword evidence="3" id="KW-0812">Transmembrane</keyword>
<feature type="transmembrane region" description="Helical" evidence="3">
    <location>
        <begin position="140"/>
        <end position="160"/>
    </location>
</feature>
<evidence type="ECO:0000313" key="5">
    <source>
        <dbReference type="EMBL" id="QSF25362.1"/>
    </source>
</evidence>
<dbReference type="GO" id="GO:0009231">
    <property type="term" value="P:riboflavin biosynthetic process"/>
    <property type="evidence" value="ECO:0007669"/>
    <property type="project" value="TreeGrafter"/>
</dbReference>
<evidence type="ECO:0000259" key="4">
    <source>
        <dbReference type="PROSITE" id="PS51177"/>
    </source>
</evidence>
<feature type="transmembrane region" description="Helical" evidence="3">
    <location>
        <begin position="101"/>
        <end position="120"/>
    </location>
</feature>
<evidence type="ECO:0000256" key="3">
    <source>
        <dbReference type="SAM" id="Phobius"/>
    </source>
</evidence>
<name>A0A974WKR8_9PROT</name>
<dbReference type="SUPFAM" id="SSF63380">
    <property type="entry name" value="Riboflavin synthase domain-like"/>
    <property type="match status" value="1"/>
</dbReference>
<proteinExistence type="predicted"/>
<feature type="domain" description="Lumazine-binding" evidence="4">
    <location>
        <begin position="80"/>
        <end position="181"/>
    </location>
</feature>
<dbReference type="Gene3D" id="2.40.30.20">
    <property type="match status" value="1"/>
</dbReference>
<dbReference type="InterPro" id="IPR017938">
    <property type="entry name" value="Riboflavin_synthase-like_b-brl"/>
</dbReference>
<dbReference type="PANTHER" id="PTHR21098:SF0">
    <property type="entry name" value="RIBOFLAVIN SYNTHASE"/>
    <property type="match status" value="1"/>
</dbReference>
<dbReference type="EMBL" id="CP024850">
    <property type="protein sequence ID" value="QSF25362.1"/>
    <property type="molecule type" value="Genomic_DNA"/>
</dbReference>
<dbReference type="AlphaFoldDB" id="A0A974WKR8"/>
<dbReference type="PANTHER" id="PTHR21098">
    <property type="entry name" value="RIBOFLAVIN SYNTHASE ALPHA CHAIN"/>
    <property type="match status" value="1"/>
</dbReference>
<evidence type="ECO:0000313" key="6">
    <source>
        <dbReference type="Proteomes" id="UP000663075"/>
    </source>
</evidence>
<keyword evidence="1" id="KW-0677">Repeat</keyword>
<evidence type="ECO:0000256" key="1">
    <source>
        <dbReference type="ARBA" id="ARBA00022737"/>
    </source>
</evidence>
<dbReference type="PROSITE" id="PS51177">
    <property type="entry name" value="LUMAZINE_BIND"/>
    <property type="match status" value="1"/>
</dbReference>
<dbReference type="Proteomes" id="UP000663075">
    <property type="component" value="Chromosome"/>
</dbReference>
<keyword evidence="6" id="KW-1185">Reference proteome</keyword>
<feature type="repeat" description="Lumazine-binding" evidence="2">
    <location>
        <begin position="80"/>
        <end position="181"/>
    </location>
</feature>
<evidence type="ECO:0000256" key="2">
    <source>
        <dbReference type="PROSITE-ProRule" id="PRU00524"/>
    </source>
</evidence>
<organism evidence="5 6">
    <name type="scientific">Candidatus Nasuia deltocephalincola</name>
    <dbReference type="NCBI Taxonomy" id="1160784"/>
    <lineage>
        <taxon>Bacteria</taxon>
        <taxon>Pseudomonadati</taxon>
        <taxon>Pseudomonadota</taxon>
        <taxon>Betaproteobacteria</taxon>
        <taxon>Candidatus Nasuia</taxon>
    </lineage>
</organism>
<dbReference type="InterPro" id="IPR026017">
    <property type="entry name" value="Lumazine-bd_dom"/>
</dbReference>
<keyword evidence="3" id="KW-1133">Transmembrane helix</keyword>
<dbReference type="InterPro" id="IPR001783">
    <property type="entry name" value="Lumazine-bd"/>
</dbReference>
<dbReference type="GO" id="GO:0004746">
    <property type="term" value="F:riboflavin synthase activity"/>
    <property type="evidence" value="ECO:0007669"/>
    <property type="project" value="TreeGrafter"/>
</dbReference>
<dbReference type="InterPro" id="IPR023366">
    <property type="entry name" value="ATP_synth_asu-like_sf"/>
</dbReference>
<protein>
    <recommendedName>
        <fullName evidence="4">Lumazine-binding domain-containing protein</fullName>
    </recommendedName>
</protein>
<gene>
    <name evidence="5" type="ORF">CU086_00480</name>
</gene>
<keyword evidence="3" id="KW-0472">Membrane</keyword>
<sequence>MKYFIKFNYLFIKLNKKFFNINIGDSVSLNGICLTLIYKNKLFLEFEFSYITFLNASIFYKSYFNFEKSFNIFNNLNGHLNYGHINNLSIFKNIFIKFNIVKIYLIFFYYFRNLIIYKFSISLNGISFTINEIIFYKNKFILLSINIIFFTFLLTNLKFLNILEKINIEFDFSIFYIIKSLNY</sequence>
<dbReference type="PIRSF" id="PIRSF000498">
    <property type="entry name" value="Riboflavin_syn_A"/>
    <property type="match status" value="1"/>
</dbReference>